<accession>A0A6J7WSM9</accession>
<organism evidence="1">
    <name type="scientific">uncultured Caudovirales phage</name>
    <dbReference type="NCBI Taxonomy" id="2100421"/>
    <lineage>
        <taxon>Viruses</taxon>
        <taxon>Duplodnaviria</taxon>
        <taxon>Heunggongvirae</taxon>
        <taxon>Uroviricota</taxon>
        <taxon>Caudoviricetes</taxon>
        <taxon>Peduoviridae</taxon>
        <taxon>Maltschvirus</taxon>
        <taxon>Maltschvirus maltsch</taxon>
    </lineage>
</organism>
<sequence>MKTTHRNAAQAKRRYQADPISIFRVLNRVQPFNQEELVRLETPVKLAFERIKAGTAVVEDARTVATAINVALIRSESIDPLCEQTCVVAQEAMVRTIDRYNRAGRWGFDGPALQDIPPAIDLHEQLLKLSTPLQMQQAYQESKDRMAKGMTL</sequence>
<name>A0A6J7WSM9_9CAUD</name>
<gene>
    <name evidence="1" type="ORF">UFOVP241_23</name>
</gene>
<dbReference type="EMBL" id="LR798286">
    <property type="protein sequence ID" value="CAB5220727.1"/>
    <property type="molecule type" value="Genomic_DNA"/>
</dbReference>
<proteinExistence type="predicted"/>
<reference evidence="1" key="1">
    <citation type="submission" date="2020-05" db="EMBL/GenBank/DDBJ databases">
        <authorList>
            <person name="Chiriac C."/>
            <person name="Salcher M."/>
            <person name="Ghai R."/>
            <person name="Kavagutti S V."/>
        </authorList>
    </citation>
    <scope>NUCLEOTIDE SEQUENCE</scope>
</reference>
<protein>
    <submittedName>
        <fullName evidence="1">Uncharacterized protein</fullName>
    </submittedName>
</protein>
<evidence type="ECO:0000313" key="1">
    <source>
        <dbReference type="EMBL" id="CAB5220727.1"/>
    </source>
</evidence>